<protein>
    <submittedName>
        <fullName evidence="2">Uncharacterized protein</fullName>
    </submittedName>
</protein>
<comment type="caution">
    <text evidence="2">The sequence shown here is derived from an EMBL/GenBank/DDBJ whole genome shotgun (WGS) entry which is preliminary data.</text>
</comment>
<evidence type="ECO:0000313" key="3">
    <source>
        <dbReference type="Proteomes" id="UP000265520"/>
    </source>
</evidence>
<evidence type="ECO:0000256" key="1">
    <source>
        <dbReference type="SAM" id="Coils"/>
    </source>
</evidence>
<dbReference type="EMBL" id="LXQA010204796">
    <property type="protein sequence ID" value="MCI33489.1"/>
    <property type="molecule type" value="Genomic_DNA"/>
</dbReference>
<feature type="non-terminal residue" evidence="2">
    <location>
        <position position="122"/>
    </location>
</feature>
<keyword evidence="1" id="KW-0175">Coiled coil</keyword>
<reference evidence="2 3" key="1">
    <citation type="journal article" date="2018" name="Front. Plant Sci.">
        <title>Red Clover (Trifolium pratense) and Zigzag Clover (T. medium) - A Picture of Genomic Similarities and Differences.</title>
        <authorList>
            <person name="Dluhosova J."/>
            <person name="Istvanek J."/>
            <person name="Nedelnik J."/>
            <person name="Repkova J."/>
        </authorList>
    </citation>
    <scope>NUCLEOTIDE SEQUENCE [LARGE SCALE GENOMIC DNA]</scope>
    <source>
        <strain evidence="3">cv. 10/8</strain>
        <tissue evidence="2">Leaf</tissue>
    </source>
</reference>
<dbReference type="Proteomes" id="UP000265520">
    <property type="component" value="Unassembled WGS sequence"/>
</dbReference>
<feature type="coiled-coil region" evidence="1">
    <location>
        <begin position="16"/>
        <end position="46"/>
    </location>
</feature>
<dbReference type="AlphaFoldDB" id="A0A392RB58"/>
<evidence type="ECO:0000313" key="2">
    <source>
        <dbReference type="EMBL" id="MCI33489.1"/>
    </source>
</evidence>
<sequence>MENHSSQEGNGSGMTLEQAVNALHTLQAKMQQIEQERERCDAKTEEDTPETSLPLAQALWDTQVPHNFKIPHLPTFDGKTDPLEHLMAVGTQTAIIGAEEHLKCKLLSGTFKDAALRWLTAV</sequence>
<accession>A0A392RB58</accession>
<name>A0A392RB58_9FABA</name>
<keyword evidence="3" id="KW-1185">Reference proteome</keyword>
<proteinExistence type="predicted"/>
<organism evidence="2 3">
    <name type="scientific">Trifolium medium</name>
    <dbReference type="NCBI Taxonomy" id="97028"/>
    <lineage>
        <taxon>Eukaryota</taxon>
        <taxon>Viridiplantae</taxon>
        <taxon>Streptophyta</taxon>
        <taxon>Embryophyta</taxon>
        <taxon>Tracheophyta</taxon>
        <taxon>Spermatophyta</taxon>
        <taxon>Magnoliopsida</taxon>
        <taxon>eudicotyledons</taxon>
        <taxon>Gunneridae</taxon>
        <taxon>Pentapetalae</taxon>
        <taxon>rosids</taxon>
        <taxon>fabids</taxon>
        <taxon>Fabales</taxon>
        <taxon>Fabaceae</taxon>
        <taxon>Papilionoideae</taxon>
        <taxon>50 kb inversion clade</taxon>
        <taxon>NPAAA clade</taxon>
        <taxon>Hologalegina</taxon>
        <taxon>IRL clade</taxon>
        <taxon>Trifolieae</taxon>
        <taxon>Trifolium</taxon>
    </lineage>
</organism>